<name>A0A2T6ZJN5_TUBBO</name>
<dbReference type="Pfam" id="PF13391">
    <property type="entry name" value="HNH_2"/>
    <property type="match status" value="1"/>
</dbReference>
<dbReference type="EMBL" id="NESQ01000217">
    <property type="protein sequence ID" value="PUU75709.1"/>
    <property type="molecule type" value="Genomic_DNA"/>
</dbReference>
<dbReference type="AlphaFoldDB" id="A0A2T6ZJN5"/>
<dbReference type="STRING" id="42251.A0A2T6ZJN5"/>
<gene>
    <name evidence="3" type="ORF">B9Z19DRAFT_1152524</name>
</gene>
<keyword evidence="4" id="KW-1185">Reference proteome</keyword>
<feature type="domain" description="DUF7881" evidence="2">
    <location>
        <begin position="9"/>
        <end position="84"/>
    </location>
</feature>
<organism evidence="3 4">
    <name type="scientific">Tuber borchii</name>
    <name type="common">White truffle</name>
    <dbReference type="NCBI Taxonomy" id="42251"/>
    <lineage>
        <taxon>Eukaryota</taxon>
        <taxon>Fungi</taxon>
        <taxon>Dikarya</taxon>
        <taxon>Ascomycota</taxon>
        <taxon>Pezizomycotina</taxon>
        <taxon>Pezizomycetes</taxon>
        <taxon>Pezizales</taxon>
        <taxon>Tuberaceae</taxon>
        <taxon>Tuber</taxon>
    </lineage>
</organism>
<accession>A0A2T6ZJN5</accession>
<protein>
    <submittedName>
        <fullName evidence="3">Uncharacterized protein</fullName>
    </submittedName>
</protein>
<evidence type="ECO:0000259" key="2">
    <source>
        <dbReference type="Pfam" id="PF25324"/>
    </source>
</evidence>
<dbReference type="Proteomes" id="UP000244722">
    <property type="component" value="Unassembled WGS sequence"/>
</dbReference>
<dbReference type="InterPro" id="IPR003615">
    <property type="entry name" value="HNH_nuc"/>
</dbReference>
<dbReference type="OrthoDB" id="3433692at2759"/>
<evidence type="ECO:0000313" key="4">
    <source>
        <dbReference type="Proteomes" id="UP000244722"/>
    </source>
</evidence>
<dbReference type="Pfam" id="PF25324">
    <property type="entry name" value="DUF7881"/>
    <property type="match status" value="1"/>
</dbReference>
<feature type="domain" description="HNH nuclease" evidence="1">
    <location>
        <begin position="153"/>
        <end position="188"/>
    </location>
</feature>
<sequence length="284" mass="31870">MSSTRSGIRNTRFYDAANPKAPLGGLCQNGSITEANFLSILKILIVPEGKPVRAQERISGHVVTENNMSLVAGDYDIYCDDPIQVTNEPWVQRLSFRRNTPDRETIFQREVRTRDKKCVITGIANSDIQIQLGIWAERESLWIQYGYDQLITDMGNATGSSKIDSVQNGFLLNPTAQQLFDQYLISINPDDGYKVVVFGNDIFGYDGRTLDPVCRNPADPHSLSDQVLRWHFRQSVLANIRGVGEPIFEHDFPPGTDMVDEILAGPFGKERFEFAIATRLRGVA</sequence>
<evidence type="ECO:0000259" key="1">
    <source>
        <dbReference type="Pfam" id="PF13391"/>
    </source>
</evidence>
<reference evidence="3 4" key="1">
    <citation type="submission" date="2017-04" db="EMBL/GenBank/DDBJ databases">
        <title>Draft genome sequence of Tuber borchii Vittad., a whitish edible truffle.</title>
        <authorList>
            <consortium name="DOE Joint Genome Institute"/>
            <person name="Murat C."/>
            <person name="Kuo A."/>
            <person name="Barry K.W."/>
            <person name="Clum A."/>
            <person name="Dockter R.B."/>
            <person name="Fauchery L."/>
            <person name="Iotti M."/>
            <person name="Kohler A."/>
            <person name="Labutti K."/>
            <person name="Lindquist E.A."/>
            <person name="Lipzen A."/>
            <person name="Ohm R.A."/>
            <person name="Wang M."/>
            <person name="Grigoriev I.V."/>
            <person name="Zambonelli A."/>
            <person name="Martin F.M."/>
        </authorList>
    </citation>
    <scope>NUCLEOTIDE SEQUENCE [LARGE SCALE GENOMIC DNA]</scope>
    <source>
        <strain evidence="3 4">Tbo3840</strain>
    </source>
</reference>
<evidence type="ECO:0000313" key="3">
    <source>
        <dbReference type="EMBL" id="PUU75709.1"/>
    </source>
</evidence>
<proteinExistence type="predicted"/>
<dbReference type="InterPro" id="IPR057203">
    <property type="entry name" value="DUF7881"/>
</dbReference>
<comment type="caution">
    <text evidence="3">The sequence shown here is derived from an EMBL/GenBank/DDBJ whole genome shotgun (WGS) entry which is preliminary data.</text>
</comment>